<dbReference type="GeneID" id="26518009"/>
<name>A0A0K2CLH8_9CAUD</name>
<organism evidence="1 2">
    <name type="scientific">Rhodococcus phage CosmicSans</name>
    <dbReference type="NCBI Taxonomy" id="1701851"/>
    <lineage>
        <taxon>Viruses</taxon>
        <taxon>Duplodnaviria</taxon>
        <taxon>Heunggongvirae</taxon>
        <taxon>Uroviricota</taxon>
        <taxon>Caudoviricetes</taxon>
        <taxon>Rerduovirus</taxon>
        <taxon>Rerduovirus RER2</taxon>
    </lineage>
</organism>
<accession>A0A0K2CLH8</accession>
<proteinExistence type="predicted"/>
<dbReference type="EMBL" id="KT372002">
    <property type="protein sequence ID" value="ALA06501.1"/>
    <property type="molecule type" value="Genomic_DNA"/>
</dbReference>
<dbReference type="KEGG" id="vg:26518009"/>
<protein>
    <submittedName>
        <fullName evidence="1">Uncharacterized protein</fullName>
    </submittedName>
</protein>
<sequence>MGLVLPGGGTVYQRLHVRQPNLTIDRREIILGSVEREFSDLTFEDFMTVCREQPASEVPHEGHALIRAKKAGAKSAVLAEKFGFKHPRALMRALEVHTRVLNLAIQRDRPYLL</sequence>
<reference evidence="1 2" key="1">
    <citation type="submission" date="2015-08" db="EMBL/GenBank/DDBJ databases">
        <authorList>
            <person name="Adesuyi A.O."/>
            <person name="Belay S."/>
            <person name="Corso A.D."/>
            <person name="Debo C.J."/>
            <person name="Downie J."/>
            <person name="Durmaz C."/>
            <person name="Espinoza J.R."/>
            <person name="Gilliam M.L."/>
            <person name="Gooden M.C."/>
            <person name="Hervey R.L."/>
            <person name="Ilanchezhian M."/>
            <person name="Kamara A."/>
            <person name="Lanao D.A."/>
            <person name="Malapati S.H."/>
            <person name="Moondra S."/>
            <person name="Mattei A.M."/>
            <person name="May C.J."/>
            <person name="Modlin S.E."/>
            <person name="Sadik I."/>
            <person name="Saulenas K.M."/>
            <person name="Allen E.A."/>
            <person name="Whitaker A.L."/>
            <person name="Awate O.A."/>
            <person name="Gray V.C."/>
            <person name="Buchser W.J."/>
            <person name="Saha M.S."/>
            <person name="Delesalle V.A."/>
            <person name="Bradley K.W."/>
            <person name="Asai D.J."/>
            <person name="Bowman C.A."/>
            <person name="Russell D.A."/>
            <person name="Pope W.H."/>
            <person name="Jacobs-Sera D."/>
            <person name="Hendrix R.W."/>
            <person name="Hatfull G.F."/>
        </authorList>
    </citation>
    <scope>NUCLEOTIDE SEQUENCE [LARGE SCALE GENOMIC DNA]</scope>
</reference>
<dbReference type="RefSeq" id="YP_009189707.1">
    <property type="nucleotide sequence ID" value="NC_028677.1"/>
</dbReference>
<evidence type="ECO:0000313" key="1">
    <source>
        <dbReference type="EMBL" id="ALA06501.1"/>
    </source>
</evidence>
<dbReference type="Proteomes" id="UP000203368">
    <property type="component" value="Segment"/>
</dbReference>
<evidence type="ECO:0000313" key="2">
    <source>
        <dbReference type="Proteomes" id="UP000203368"/>
    </source>
</evidence>
<dbReference type="OrthoDB" id="36427at10239"/>
<gene>
    <name evidence="1" type="ORF">SEA_COSMICSANS_54</name>
</gene>